<reference evidence="3" key="1">
    <citation type="submission" date="2022-08" db="EMBL/GenBank/DDBJ databases">
        <title>Novel sulfate-reducing endosymbionts in the free-living metamonad Anaeramoeba.</title>
        <authorList>
            <person name="Jerlstrom-Hultqvist J."/>
            <person name="Cepicka I."/>
            <person name="Gallot-Lavallee L."/>
            <person name="Salas-Leiva D."/>
            <person name="Curtis B.A."/>
            <person name="Zahonova K."/>
            <person name="Pipaliya S."/>
            <person name="Dacks J."/>
            <person name="Roger A.J."/>
        </authorList>
    </citation>
    <scope>NUCLEOTIDE SEQUENCE</scope>
    <source>
        <strain evidence="3">Schooner1</strain>
    </source>
</reference>
<feature type="compositionally biased region" description="Polar residues" evidence="1">
    <location>
        <begin position="408"/>
        <end position="425"/>
    </location>
</feature>
<keyword evidence="4" id="KW-1185">Reference proteome</keyword>
<dbReference type="InterPro" id="IPR011993">
    <property type="entry name" value="PH-like_dom_sf"/>
</dbReference>
<dbReference type="SUPFAM" id="SSF50729">
    <property type="entry name" value="PH domain-like"/>
    <property type="match status" value="1"/>
</dbReference>
<protein>
    <submittedName>
        <fullName evidence="3">Sesquipedalian</fullName>
    </submittedName>
</protein>
<evidence type="ECO:0000259" key="2">
    <source>
        <dbReference type="PROSITE" id="PS50003"/>
    </source>
</evidence>
<dbReference type="Gene3D" id="2.30.29.30">
    <property type="entry name" value="Pleckstrin-homology domain (PH domain)/Phosphotyrosine-binding domain (PTB)"/>
    <property type="match status" value="1"/>
</dbReference>
<dbReference type="EMBL" id="JAOAOG010000164">
    <property type="protein sequence ID" value="KAJ6244341.1"/>
    <property type="molecule type" value="Genomic_DNA"/>
</dbReference>
<feature type="compositionally biased region" description="Polar residues" evidence="1">
    <location>
        <begin position="1"/>
        <end position="20"/>
    </location>
</feature>
<evidence type="ECO:0000313" key="3">
    <source>
        <dbReference type="EMBL" id="KAJ6244341.1"/>
    </source>
</evidence>
<feature type="region of interest" description="Disordered" evidence="1">
    <location>
        <begin position="1"/>
        <end position="212"/>
    </location>
</feature>
<dbReference type="PROSITE" id="PS50003">
    <property type="entry name" value="PH_DOMAIN"/>
    <property type="match status" value="1"/>
</dbReference>
<organism evidence="3 4">
    <name type="scientific">Anaeramoeba flamelloides</name>
    <dbReference type="NCBI Taxonomy" id="1746091"/>
    <lineage>
        <taxon>Eukaryota</taxon>
        <taxon>Metamonada</taxon>
        <taxon>Anaeramoebidae</taxon>
        <taxon>Anaeramoeba</taxon>
    </lineage>
</organism>
<feature type="domain" description="PH" evidence="2">
    <location>
        <begin position="674"/>
        <end position="789"/>
    </location>
</feature>
<feature type="region of interest" description="Disordered" evidence="1">
    <location>
        <begin position="408"/>
        <end position="428"/>
    </location>
</feature>
<dbReference type="Pfam" id="PF00169">
    <property type="entry name" value="PH"/>
    <property type="match status" value="1"/>
</dbReference>
<sequence>MSEINDNLPIQQDCNNNTSPNLKNKEELKKIIEDNQENENENELEKEKENEKENEKQKQKQKEKQKEKQKQKQKQKENENENETNEKQTQEQKQEQEQEQEKEQKQKPDQTQKEEKKEEEELIKQITTKEGKNLQDDKDKNEMESQQTLNEKEIKDKGEQTTRGNDKTLDFGNEIENKSQKKDDLKKKEPIFTEKNEKQTNKPKKNDQESSLNDIFSKAGATFIEELPKIRMGKLKKQKQKKTQTRFPRMQEGKFSENLYQKNFNKLLSKAKKDYQDTLEKENPFKSKHIDTDVDLLFEYSDPLAKEINKVERCLQNFIYPDVGSVPETDFASLLTTLENINENLYSKQDFVSKNTRLQETNKISQDVDTYFLLSSQMISSFSKKNISFKRTLSTKFDKDLINKTLTGKTKGSNLKKSSLNPNMQRNKEKKAVSYLKYEKLIRTRSENSLMQSLYHNTKQSHEKDYKPSSNNMFSNLVEEEIVDNLNRKSIEKTDKSENSDNTENTENSEMGTSKQVTKFTAKEGVIEINKDMILGIQFCIQNNIVDNDPKKISQFFYNQKEILPERIGLFFSIGKFWSKVIIPLDKEIIYKCFWEFGVSYHIQNRNVFPVPDSVAKIAFKLSIIKPKDNVPVLTSENEFIEFCQRTATTEKMPLDLLRSCYQDACQMPIPLFSHLLSDHLYKQGGKFKSWKKRWFVLTPESLVYYKSEKQKKFMGIIPLSKISVTVIKPPKKTKYRCRFKVMNDKNEKFGYKSKNHKLKPGNHSFYVLVARNQEVLDRWVEAITRNSLLLATFSL</sequence>
<dbReference type="InterPro" id="IPR035999">
    <property type="entry name" value="Sec7_dom_sf"/>
</dbReference>
<evidence type="ECO:0000313" key="4">
    <source>
        <dbReference type="Proteomes" id="UP001150062"/>
    </source>
</evidence>
<comment type="caution">
    <text evidence="3">The sequence shown here is derived from an EMBL/GenBank/DDBJ whole genome shotgun (WGS) entry which is preliminary data.</text>
</comment>
<dbReference type="SMART" id="SM00233">
    <property type="entry name" value="PH"/>
    <property type="match status" value="1"/>
</dbReference>
<evidence type="ECO:0000256" key="1">
    <source>
        <dbReference type="SAM" id="MobiDB-lite"/>
    </source>
</evidence>
<feature type="compositionally biased region" description="Basic and acidic residues" evidence="1">
    <location>
        <begin position="43"/>
        <end position="116"/>
    </location>
</feature>
<feature type="compositionally biased region" description="Low complexity" evidence="1">
    <location>
        <begin position="500"/>
        <end position="510"/>
    </location>
</feature>
<dbReference type="PANTHER" id="PTHR12752:SF9">
    <property type="entry name" value="KRAMER, ISOFORM I"/>
    <property type="match status" value="1"/>
</dbReference>
<feature type="compositionally biased region" description="Basic and acidic residues" evidence="1">
    <location>
        <begin position="23"/>
        <end position="33"/>
    </location>
</feature>
<proteinExistence type="predicted"/>
<dbReference type="SUPFAM" id="SSF48425">
    <property type="entry name" value="Sec7 domain"/>
    <property type="match status" value="1"/>
</dbReference>
<feature type="compositionally biased region" description="Basic and acidic residues" evidence="1">
    <location>
        <begin position="127"/>
        <end position="143"/>
    </location>
</feature>
<dbReference type="Gene3D" id="1.10.220.20">
    <property type="match status" value="1"/>
</dbReference>
<feature type="compositionally biased region" description="Basic and acidic residues" evidence="1">
    <location>
        <begin position="488"/>
        <end position="499"/>
    </location>
</feature>
<name>A0ABQ8YI83_9EUKA</name>
<gene>
    <name evidence="3" type="ORF">M0813_02306</name>
</gene>
<dbReference type="PANTHER" id="PTHR12752">
    <property type="entry name" value="PHOSPHOINOSITOL 3-PHOSPHATE-BINDING PROTEIN"/>
    <property type="match status" value="1"/>
</dbReference>
<feature type="region of interest" description="Disordered" evidence="1">
    <location>
        <begin position="488"/>
        <end position="514"/>
    </location>
</feature>
<accession>A0ABQ8YI83</accession>
<feature type="compositionally biased region" description="Basic and acidic residues" evidence="1">
    <location>
        <begin position="150"/>
        <end position="208"/>
    </location>
</feature>
<dbReference type="Proteomes" id="UP001150062">
    <property type="component" value="Unassembled WGS sequence"/>
</dbReference>
<dbReference type="InterPro" id="IPR001849">
    <property type="entry name" value="PH_domain"/>
</dbReference>